<protein>
    <submittedName>
        <fullName evidence="4">Lysosomal-trafficking regulator-like</fullName>
    </submittedName>
</protein>
<dbReference type="RefSeq" id="XP_026685690.1">
    <property type="nucleotide sequence ID" value="XM_026829889.1"/>
</dbReference>
<reference evidence="4" key="1">
    <citation type="submission" date="2025-08" db="UniProtKB">
        <authorList>
            <consortium name="RefSeq"/>
        </authorList>
    </citation>
    <scope>IDENTIFICATION</scope>
</reference>
<dbReference type="PROSITE" id="PS51783">
    <property type="entry name" value="PH_BEACH"/>
    <property type="match status" value="1"/>
</dbReference>
<evidence type="ECO:0000256" key="1">
    <source>
        <dbReference type="SAM" id="MobiDB-lite"/>
    </source>
</evidence>
<proteinExistence type="predicted"/>
<dbReference type="PaxDb" id="121845-A0A3Q0JG62"/>
<organism evidence="3 4">
    <name type="scientific">Diaphorina citri</name>
    <name type="common">Asian citrus psyllid</name>
    <dbReference type="NCBI Taxonomy" id="121845"/>
    <lineage>
        <taxon>Eukaryota</taxon>
        <taxon>Metazoa</taxon>
        <taxon>Ecdysozoa</taxon>
        <taxon>Arthropoda</taxon>
        <taxon>Hexapoda</taxon>
        <taxon>Insecta</taxon>
        <taxon>Pterygota</taxon>
        <taxon>Neoptera</taxon>
        <taxon>Paraneoptera</taxon>
        <taxon>Hemiptera</taxon>
        <taxon>Sternorrhyncha</taxon>
        <taxon>Psylloidea</taxon>
        <taxon>Psyllidae</taxon>
        <taxon>Diaphorininae</taxon>
        <taxon>Diaphorina</taxon>
    </lineage>
</organism>
<dbReference type="Gene3D" id="2.30.29.30">
    <property type="entry name" value="Pleckstrin-homology domain (PH domain)/Phosphotyrosine-binding domain (PTB)"/>
    <property type="match status" value="1"/>
</dbReference>
<dbReference type="Pfam" id="PF14844">
    <property type="entry name" value="PH_BEACH"/>
    <property type="match status" value="1"/>
</dbReference>
<feature type="compositionally biased region" description="Basic and acidic residues" evidence="1">
    <location>
        <begin position="1"/>
        <end position="21"/>
    </location>
</feature>
<feature type="domain" description="BEACH-type PH" evidence="2">
    <location>
        <begin position="473"/>
        <end position="665"/>
    </location>
</feature>
<feature type="region of interest" description="Disordered" evidence="1">
    <location>
        <begin position="37"/>
        <end position="88"/>
    </location>
</feature>
<sequence length="694" mass="80559">MAKSSAEKTGDESRLSHERIGGDQLTLIDGQRILNGRMGLGGDQTSVNGDQRRISCESGKSDELDPKIGDQRRPGETSQPDLPKDSKDILKDSKDILHSFGECNEEDIETSRSIDSTMYNKRAAVRKYDKEKHAGASGKMMQKSELIERYKTIMSKCIDYIIYSECIYPMTVSETNFICHMLVTMLLSINSVIEKKNNTNYSSIMWNIRHTLRTKTSQLIIWILEPNRSTNLRIFLINTLRNEIYLKEILTNLFVNNNLEIKFILFLWELIYCCKLNNDDLRVCYEFEAKLKSIINHDIGNSNSKLNREVYIACKEFKAAQNEWVLAQMTHINKMILTRYEQLVRQITDTCIASTQQCLHRQNAVQKTLLGEIKAIYNKQLFTKDVWNRIILNLTHEKAPWYCEESYPKSWQLDDVEGPERIRIRQKRCHLYVHEKYLKPEYRAKTAAYKKEQPLEYLVKDSIKHESMIETIHTSESVTYMCCTHLITPSKQIQGELLITSAGLKFIPFNESHNFVTNAVTEEFSEHEQVMSEGKNSEEPNETGAETKRIHNAIDEVDISNDVNSDQKIEVRENLSENAAQNTKVEKLNKKTTTKTKKNVSPDTEGIVYRTDDIISVQFTNIKEIHNRRYNLQEKAIELFLINGKNYLFAFENHNDREHFLNELSTCNLPNRMSSDLLSDTIQLWREGHLTNWA</sequence>
<dbReference type="InterPro" id="IPR011993">
    <property type="entry name" value="PH-like_dom_sf"/>
</dbReference>
<dbReference type="InterPro" id="IPR023362">
    <property type="entry name" value="PH-BEACH_dom"/>
</dbReference>
<feature type="region of interest" description="Disordered" evidence="1">
    <location>
        <begin position="1"/>
        <end position="23"/>
    </location>
</feature>
<dbReference type="PANTHER" id="PTHR13743">
    <property type="entry name" value="BEIGE/BEACH-RELATED"/>
    <property type="match status" value="1"/>
</dbReference>
<evidence type="ECO:0000259" key="2">
    <source>
        <dbReference type="PROSITE" id="PS51783"/>
    </source>
</evidence>
<name>A0A3Q0JG62_DIACI</name>
<dbReference type="SUPFAM" id="SSF50729">
    <property type="entry name" value="PH domain-like"/>
    <property type="match status" value="1"/>
</dbReference>
<dbReference type="InterPro" id="IPR050865">
    <property type="entry name" value="BEACH_Domain"/>
</dbReference>
<gene>
    <name evidence="4" type="primary">LOC113471033</name>
</gene>
<evidence type="ECO:0000313" key="3">
    <source>
        <dbReference type="Proteomes" id="UP000079169"/>
    </source>
</evidence>
<dbReference type="PANTHER" id="PTHR13743:SF86">
    <property type="entry name" value="LYSOSOMAL-TRAFFICKING REGULATOR"/>
    <property type="match status" value="1"/>
</dbReference>
<dbReference type="AlphaFoldDB" id="A0A3Q0JG62"/>
<dbReference type="STRING" id="121845.A0A3Q0JG62"/>
<dbReference type="Proteomes" id="UP000079169">
    <property type="component" value="Unplaced"/>
</dbReference>
<keyword evidence="3" id="KW-1185">Reference proteome</keyword>
<feature type="compositionally biased region" description="Basic and acidic residues" evidence="1">
    <location>
        <begin position="50"/>
        <end position="75"/>
    </location>
</feature>
<dbReference type="GeneID" id="113471033"/>
<accession>A0A3Q0JG62</accession>
<dbReference type="KEGG" id="dci:113471033"/>
<evidence type="ECO:0000313" key="4">
    <source>
        <dbReference type="RefSeq" id="XP_026685690.1"/>
    </source>
</evidence>